<keyword evidence="3" id="KW-1185">Reference proteome</keyword>
<feature type="compositionally biased region" description="Low complexity" evidence="1">
    <location>
        <begin position="145"/>
        <end position="179"/>
    </location>
</feature>
<protein>
    <submittedName>
        <fullName evidence="2">WXG100 family type VII secretion target</fullName>
    </submittedName>
</protein>
<sequence>GGDGKWIQVTDDVLRGHAKNVREVLATSFDKVDDAAKRETDQVPGSMKGFASDEAFKEFQRMWDEQMKYLKGKYAGVAKALDSAAKNFKSTDVWTKEQVEKIERERREEQDKPSVPSLTTKDPLVGPTSRGYTGPPALTTPENPLYPGKPLYGPYVPSQTQTQTPTLTPTATPTFEPKS</sequence>
<dbReference type="Gene3D" id="1.10.287.1060">
    <property type="entry name" value="ESAT-6-like"/>
    <property type="match status" value="1"/>
</dbReference>
<feature type="compositionally biased region" description="Basic and acidic residues" evidence="1">
    <location>
        <begin position="99"/>
        <end position="112"/>
    </location>
</feature>
<accession>A0ABS3XK66</accession>
<dbReference type="InterPro" id="IPR036689">
    <property type="entry name" value="ESAT-6-like_sf"/>
</dbReference>
<reference evidence="2 3" key="1">
    <citation type="submission" date="2020-11" db="EMBL/GenBank/DDBJ databases">
        <title>Streptomyces spirodelae sp. nov., isolated from duckweed.</title>
        <authorList>
            <person name="Saimee Y."/>
            <person name="Duangmal K."/>
        </authorList>
    </citation>
    <scope>NUCLEOTIDE SEQUENCE [LARGE SCALE GENOMIC DNA]</scope>
    <source>
        <strain evidence="2 3">S16-07</strain>
    </source>
</reference>
<dbReference type="EMBL" id="JADKMA010000219">
    <property type="protein sequence ID" value="MBO8195797.1"/>
    <property type="molecule type" value="Genomic_DNA"/>
</dbReference>
<dbReference type="InterPro" id="IPR010310">
    <property type="entry name" value="T7SS_ESAT-6-like"/>
</dbReference>
<name>A0ABS3XK66_9ACTN</name>
<dbReference type="RefSeq" id="WP_209243018.1">
    <property type="nucleotide sequence ID" value="NZ_JADKMA010000219.1"/>
</dbReference>
<organism evidence="2 3">
    <name type="scientific">Streptomyces oryzae</name>
    <dbReference type="NCBI Taxonomy" id="1434886"/>
    <lineage>
        <taxon>Bacteria</taxon>
        <taxon>Bacillati</taxon>
        <taxon>Actinomycetota</taxon>
        <taxon>Actinomycetes</taxon>
        <taxon>Kitasatosporales</taxon>
        <taxon>Streptomycetaceae</taxon>
        <taxon>Streptomyces</taxon>
    </lineage>
</organism>
<evidence type="ECO:0000313" key="2">
    <source>
        <dbReference type="EMBL" id="MBO8195797.1"/>
    </source>
</evidence>
<dbReference type="SUPFAM" id="SSF140453">
    <property type="entry name" value="EsxAB dimer-like"/>
    <property type="match status" value="1"/>
</dbReference>
<feature type="non-terminal residue" evidence="2">
    <location>
        <position position="1"/>
    </location>
</feature>
<evidence type="ECO:0000313" key="3">
    <source>
        <dbReference type="Proteomes" id="UP001519064"/>
    </source>
</evidence>
<gene>
    <name evidence="2" type="ORF">ITI46_29725</name>
</gene>
<dbReference type="Proteomes" id="UP001519064">
    <property type="component" value="Unassembled WGS sequence"/>
</dbReference>
<proteinExistence type="predicted"/>
<feature type="region of interest" description="Disordered" evidence="1">
    <location>
        <begin position="99"/>
        <end position="179"/>
    </location>
</feature>
<evidence type="ECO:0000256" key="1">
    <source>
        <dbReference type="SAM" id="MobiDB-lite"/>
    </source>
</evidence>
<dbReference type="Pfam" id="PF06013">
    <property type="entry name" value="WXG100"/>
    <property type="match status" value="1"/>
</dbReference>
<comment type="caution">
    <text evidence="2">The sequence shown here is derived from an EMBL/GenBank/DDBJ whole genome shotgun (WGS) entry which is preliminary data.</text>
</comment>